<keyword evidence="1" id="KW-1133">Transmembrane helix</keyword>
<feature type="transmembrane region" description="Helical" evidence="1">
    <location>
        <begin position="400"/>
        <end position="417"/>
    </location>
</feature>
<feature type="transmembrane region" description="Helical" evidence="1">
    <location>
        <begin position="377"/>
        <end position="393"/>
    </location>
</feature>
<organism evidence="2 3">
    <name type="scientific">Winogradskya consettensis</name>
    <dbReference type="NCBI Taxonomy" id="113560"/>
    <lineage>
        <taxon>Bacteria</taxon>
        <taxon>Bacillati</taxon>
        <taxon>Actinomycetota</taxon>
        <taxon>Actinomycetes</taxon>
        <taxon>Micromonosporales</taxon>
        <taxon>Micromonosporaceae</taxon>
        <taxon>Winogradskya</taxon>
    </lineage>
</organism>
<feature type="transmembrane region" description="Helical" evidence="1">
    <location>
        <begin position="274"/>
        <end position="296"/>
    </location>
</feature>
<evidence type="ECO:0000256" key="1">
    <source>
        <dbReference type="SAM" id="Phobius"/>
    </source>
</evidence>
<reference evidence="2" key="1">
    <citation type="submission" date="2021-03" db="EMBL/GenBank/DDBJ databases">
        <title>Whole genome shotgun sequence of Actinoplanes consettensis NBRC 14913.</title>
        <authorList>
            <person name="Komaki H."/>
            <person name="Tamura T."/>
        </authorList>
    </citation>
    <scope>NUCLEOTIDE SEQUENCE</scope>
    <source>
        <strain evidence="2">NBRC 14913</strain>
    </source>
</reference>
<dbReference type="AlphaFoldDB" id="A0A919SE57"/>
<evidence type="ECO:0008006" key="4">
    <source>
        <dbReference type="Google" id="ProtNLM"/>
    </source>
</evidence>
<accession>A0A919SE57</accession>
<keyword evidence="3" id="KW-1185">Reference proteome</keyword>
<sequence>MGLGLVALACVTGGALYLAGHPVHATSAPFTGIWLPHAGPGTPLALAVAALVVLHGPRLAVRLPWRRLLLAAYGGAVAWIVSLALVDGWQRGIAGRLVTRDEYLSEVGGVTGVRVMLRGFSARILDFQPDSWTTHVSGHPPGAFLIFVWLDRIGLGGGVWAALTCVAIAGLAAVAVPVTVRALGDEEGARAAVPFLVLFPGAVWMGVSADGLFTGLTASGLALLAIALTRRNVVAGLGAGLLLGFSLYCSYGFTLLAVLALAVAVLARRTGPPLAAAVIGFAAVVAAFTLSGFWWLDGYQMVTVRYYQGIARVRPYAYWVWADLALAFACAGPVSAVVLRRAFTRLRWAPVIVLPVAALLTILAADLSGYSKAEVERIWLPFAVWLMAGAALVPAPARRGWLAAQALLALLINHLLLTTW</sequence>
<dbReference type="RefSeq" id="WP_212996773.1">
    <property type="nucleotide sequence ID" value="NZ_BAAATW010000003.1"/>
</dbReference>
<feature type="transmembrane region" description="Helical" evidence="1">
    <location>
        <begin position="41"/>
        <end position="61"/>
    </location>
</feature>
<evidence type="ECO:0000313" key="2">
    <source>
        <dbReference type="EMBL" id="GIM70100.1"/>
    </source>
</evidence>
<feature type="transmembrane region" description="Helical" evidence="1">
    <location>
        <begin position="195"/>
        <end position="228"/>
    </location>
</feature>
<feature type="transmembrane region" description="Helical" evidence="1">
    <location>
        <begin position="346"/>
        <end position="365"/>
    </location>
</feature>
<keyword evidence="1" id="KW-0812">Transmembrane</keyword>
<dbReference type="Proteomes" id="UP000680865">
    <property type="component" value="Unassembled WGS sequence"/>
</dbReference>
<feature type="transmembrane region" description="Helical" evidence="1">
    <location>
        <begin position="234"/>
        <end position="267"/>
    </location>
</feature>
<protein>
    <recommendedName>
        <fullName evidence="4">Integral membrane protein</fullName>
    </recommendedName>
</protein>
<keyword evidence="1" id="KW-0472">Membrane</keyword>
<evidence type="ECO:0000313" key="3">
    <source>
        <dbReference type="Proteomes" id="UP000680865"/>
    </source>
</evidence>
<feature type="transmembrane region" description="Helical" evidence="1">
    <location>
        <begin position="68"/>
        <end position="86"/>
    </location>
</feature>
<feature type="transmembrane region" description="Helical" evidence="1">
    <location>
        <begin position="159"/>
        <end position="183"/>
    </location>
</feature>
<dbReference type="EMBL" id="BOQP01000008">
    <property type="protein sequence ID" value="GIM70100.1"/>
    <property type="molecule type" value="Genomic_DNA"/>
</dbReference>
<comment type="caution">
    <text evidence="2">The sequence shown here is derived from an EMBL/GenBank/DDBJ whole genome shotgun (WGS) entry which is preliminary data.</text>
</comment>
<name>A0A919SE57_9ACTN</name>
<feature type="transmembrane region" description="Helical" evidence="1">
    <location>
        <begin position="316"/>
        <end position="339"/>
    </location>
</feature>
<proteinExistence type="predicted"/>
<gene>
    <name evidence="2" type="ORF">Aco04nite_18460</name>
</gene>